<dbReference type="Gene3D" id="3.20.20.140">
    <property type="entry name" value="Metal-dependent hydrolases"/>
    <property type="match status" value="1"/>
</dbReference>
<dbReference type="Proteomes" id="UP000325849">
    <property type="component" value="Unassembled WGS sequence"/>
</dbReference>
<keyword evidence="3" id="KW-1185">Reference proteome</keyword>
<sequence length="138" mass="15389">MRCALFVQVKPVVRPRPCLPYNIWRIDNRLRLAATPPELRHPVSEYFRRNFSITTSGHFCTPSLLAAIALLGDDRVMFSVDYPFEDMAQAAIWFDGLDLPDGQWRSIAHDNAVVLLGLRDLLPAIPAGRGAASGLSSR</sequence>
<name>A0A5N8VDP7_9ACTN</name>
<dbReference type="GO" id="GO:0016787">
    <property type="term" value="F:hydrolase activity"/>
    <property type="evidence" value="ECO:0007669"/>
    <property type="project" value="UniProtKB-KW"/>
</dbReference>
<dbReference type="OrthoDB" id="8673173at2"/>
<evidence type="ECO:0000313" key="3">
    <source>
        <dbReference type="Proteomes" id="UP000325849"/>
    </source>
</evidence>
<keyword evidence="2" id="KW-0378">Hydrolase</keyword>
<gene>
    <name evidence="2" type="ORF">FNH09_16345</name>
</gene>
<dbReference type="Pfam" id="PF04909">
    <property type="entry name" value="Amidohydro_2"/>
    <property type="match status" value="1"/>
</dbReference>
<dbReference type="SUPFAM" id="SSF51556">
    <property type="entry name" value="Metallo-dependent hydrolases"/>
    <property type="match status" value="1"/>
</dbReference>
<proteinExistence type="predicted"/>
<evidence type="ECO:0000259" key="1">
    <source>
        <dbReference type="Pfam" id="PF04909"/>
    </source>
</evidence>
<organism evidence="2 3">
    <name type="scientific">Streptomyces adustus</name>
    <dbReference type="NCBI Taxonomy" id="1609272"/>
    <lineage>
        <taxon>Bacteria</taxon>
        <taxon>Bacillati</taxon>
        <taxon>Actinomycetota</taxon>
        <taxon>Actinomycetes</taxon>
        <taxon>Kitasatosporales</taxon>
        <taxon>Streptomycetaceae</taxon>
        <taxon>Streptomyces</taxon>
    </lineage>
</organism>
<dbReference type="AlphaFoldDB" id="A0A5N8VDP7"/>
<dbReference type="InterPro" id="IPR032466">
    <property type="entry name" value="Metal_Hydrolase"/>
</dbReference>
<accession>A0A5N8VDP7</accession>
<dbReference type="InterPro" id="IPR006680">
    <property type="entry name" value="Amidohydro-rel"/>
</dbReference>
<dbReference type="EMBL" id="VJZD01000055">
    <property type="protein sequence ID" value="MPY32782.1"/>
    <property type="molecule type" value="Genomic_DNA"/>
</dbReference>
<evidence type="ECO:0000313" key="2">
    <source>
        <dbReference type="EMBL" id="MPY32782.1"/>
    </source>
</evidence>
<feature type="domain" description="Amidohydrolase-related" evidence="1">
    <location>
        <begin position="22"/>
        <end position="118"/>
    </location>
</feature>
<reference evidence="2 3" key="1">
    <citation type="submission" date="2019-07" db="EMBL/GenBank/DDBJ databases">
        <title>New species of Amycolatopsis and Streptomyces.</title>
        <authorList>
            <person name="Duangmal K."/>
            <person name="Teo W.F.A."/>
            <person name="Lipun K."/>
        </authorList>
    </citation>
    <scope>NUCLEOTIDE SEQUENCE [LARGE SCALE GENOMIC DNA]</scope>
    <source>
        <strain evidence="2 3">NBRC 109810</strain>
    </source>
</reference>
<protein>
    <submittedName>
        <fullName evidence="2">Amidohydrolase family protein</fullName>
    </submittedName>
</protein>
<comment type="caution">
    <text evidence="2">The sequence shown here is derived from an EMBL/GenBank/DDBJ whole genome shotgun (WGS) entry which is preliminary data.</text>
</comment>